<dbReference type="PROSITE" id="PS50109">
    <property type="entry name" value="HIS_KIN"/>
    <property type="match status" value="2"/>
</dbReference>
<dbReference type="InterPro" id="IPR010559">
    <property type="entry name" value="Sig_transdc_His_kin_internal"/>
</dbReference>
<dbReference type="InterPro" id="IPR011623">
    <property type="entry name" value="7TMR_DISM_rcpt_extracell_dom1"/>
</dbReference>
<dbReference type="Pfam" id="PF07695">
    <property type="entry name" value="7TMR-DISM_7TM"/>
    <property type="match status" value="1"/>
</dbReference>
<accession>A0ABW1IRF2</accession>
<dbReference type="Gene3D" id="1.10.287.130">
    <property type="match status" value="1"/>
</dbReference>
<keyword evidence="8" id="KW-0902">Two-component regulatory system</keyword>
<feature type="transmembrane region" description="Helical" evidence="10">
    <location>
        <begin position="246"/>
        <end position="263"/>
    </location>
</feature>
<evidence type="ECO:0000256" key="2">
    <source>
        <dbReference type="ARBA" id="ARBA00012438"/>
    </source>
</evidence>
<evidence type="ECO:0000256" key="1">
    <source>
        <dbReference type="ARBA" id="ARBA00000085"/>
    </source>
</evidence>
<dbReference type="RefSeq" id="WP_379895021.1">
    <property type="nucleotide sequence ID" value="NZ_CBCSCT010000035.1"/>
</dbReference>
<keyword evidence="3 9" id="KW-0597">Phosphoprotein</keyword>
<evidence type="ECO:0000256" key="9">
    <source>
        <dbReference type="PROSITE-ProRule" id="PRU00169"/>
    </source>
</evidence>
<feature type="domain" description="Histidine kinase" evidence="11">
    <location>
        <begin position="443"/>
        <end position="661"/>
    </location>
</feature>
<dbReference type="InterPro" id="IPR003661">
    <property type="entry name" value="HisK_dim/P_dom"/>
</dbReference>
<evidence type="ECO:0000256" key="3">
    <source>
        <dbReference type="ARBA" id="ARBA00022553"/>
    </source>
</evidence>
<dbReference type="Gene3D" id="2.60.120.260">
    <property type="entry name" value="Galactose-binding domain-like"/>
    <property type="match status" value="1"/>
</dbReference>
<gene>
    <name evidence="13" type="ORF">ACFPXP_14490</name>
</gene>
<feature type="transmembrane region" description="Helical" evidence="10">
    <location>
        <begin position="369"/>
        <end position="386"/>
    </location>
</feature>
<keyword evidence="5" id="KW-0547">Nucleotide-binding</keyword>
<dbReference type="Gene3D" id="3.30.565.10">
    <property type="entry name" value="Histidine kinase-like ATPase, C-terminal domain"/>
    <property type="match status" value="2"/>
</dbReference>
<name>A0ABW1IRF2_9BACL</name>
<dbReference type="EC" id="2.7.13.3" evidence="2"/>
<sequence length="1031" mass="116577">MAALSNLFGIMRKYNKTIWMVVLFIFIITGIRLSWLNFIKPIEHPKAEQGILDLRGWTFPENETIRLNGEWEFYPSRLLSPGEDQGFSIPNTIQVPGTWEDAFSNEEKDSYYFGTYRLRILLDEELKQTYRLRVKDIVAASAVYINGQFAAGTGHPSEHKDGYQARDIPYSVDVLPGEKNIDILIHVSSHIKKGGIIDSIEFGTYESVNRYTLLSQSLQILLCIVLLIHGLYALILYFLGTFNKALYYFALLMLSAIVSVLVVDDRQLLVWVEMPFEVSTKISLLSYIFVASFIPAVLYYLLPEFGNRKIMQWFAFYCTLYSILIIISPSSYIRTPSIMLLLSIVLVSSIIISISLLRNTLKKHKDAIYLLLGCVSIAVNIAWTAIEGRTAFETMHYPFDLIIAVLCFATFWFKRFFRMNEETKQLANRLQLANQRKDEFLVNTSHELRNPLHGIMNITQSVLDDTVQPIHEHHRKKLEMQIAVSRRLSLMLNDLLDVARLKESTIQLKLQHIRIQNVAAGVREMLTYMLNGKHIQLHINIPDDFPAVKADENRVIQILFNLFHNAIKFTDEGYISLSCEISQGMAAIRIQDTGIGMDENTLRRIFLPYEQGESNMTRAGGGFGLGLSICKELVELHGGMLQATSMIGQGSVFTFTLPLADTDTDTDSSFVEMASLTNLSALETAAASTFEEAGAIVADMASSKPRILVVDDDPINLQILTDMIGTAQYDIAASTNAAEALALLENQHFDLVISDVMMPNISGYEFTKAIRKRFTLSELPVLLLTARSRSEDIYAGFQAGANDYVTKPVEPLELRSRVRALTELQLSIEERLRIEAAWLQAQMRPHFLFNTMNAIAALGAMDIEKMQKLLEEFSNYLRMSFDFHNTDKVVPLERELSRVRSYLYIEKERFVDLIEVSWKVDAGTSVMLPPLSIQTLVENAVNHGLLPRRGGRIEIRIMDAGDHVHISISDNGIGMSEEKLNQLFTAAGIDKGIGVRNTDRRLRQLYGKGLYIESTPNGGTQVAFQIPKIKE</sequence>
<dbReference type="InterPro" id="IPR004358">
    <property type="entry name" value="Sig_transdc_His_kin-like_C"/>
</dbReference>
<dbReference type="InterPro" id="IPR036890">
    <property type="entry name" value="HATPase_C_sf"/>
</dbReference>
<feature type="transmembrane region" description="Helical" evidence="10">
    <location>
        <begin position="314"/>
        <end position="332"/>
    </location>
</feature>
<comment type="catalytic activity">
    <reaction evidence="1">
        <text>ATP + protein L-histidine = ADP + protein N-phospho-L-histidine.</text>
        <dbReference type="EC" id="2.7.13.3"/>
    </reaction>
</comment>
<dbReference type="EMBL" id="JBHSQV010000167">
    <property type="protein sequence ID" value="MFC5987611.1"/>
    <property type="molecule type" value="Genomic_DNA"/>
</dbReference>
<evidence type="ECO:0000256" key="10">
    <source>
        <dbReference type="SAM" id="Phobius"/>
    </source>
</evidence>
<dbReference type="InterPro" id="IPR001789">
    <property type="entry name" value="Sig_transdc_resp-reg_receiver"/>
</dbReference>
<evidence type="ECO:0000259" key="12">
    <source>
        <dbReference type="PROSITE" id="PS50110"/>
    </source>
</evidence>
<feature type="transmembrane region" description="Helical" evidence="10">
    <location>
        <begin position="283"/>
        <end position="302"/>
    </location>
</feature>
<dbReference type="InterPro" id="IPR011006">
    <property type="entry name" value="CheY-like_superfamily"/>
</dbReference>
<dbReference type="InterPro" id="IPR005467">
    <property type="entry name" value="His_kinase_dom"/>
</dbReference>
<dbReference type="Pfam" id="PF06580">
    <property type="entry name" value="His_kinase"/>
    <property type="match status" value="1"/>
</dbReference>
<evidence type="ECO:0000313" key="13">
    <source>
        <dbReference type="EMBL" id="MFC5987611.1"/>
    </source>
</evidence>
<reference evidence="14" key="1">
    <citation type="journal article" date="2019" name="Int. J. Syst. Evol. Microbiol.">
        <title>The Global Catalogue of Microorganisms (GCM) 10K type strain sequencing project: providing services to taxonomists for standard genome sequencing and annotation.</title>
        <authorList>
            <consortium name="The Broad Institute Genomics Platform"/>
            <consortium name="The Broad Institute Genome Sequencing Center for Infectious Disease"/>
            <person name="Wu L."/>
            <person name="Ma J."/>
        </authorList>
    </citation>
    <scope>NUCLEOTIDE SEQUENCE [LARGE SCALE GENOMIC DNA]</scope>
    <source>
        <strain evidence="14">CCM 8749</strain>
    </source>
</reference>
<dbReference type="CDD" id="cd00082">
    <property type="entry name" value="HisKA"/>
    <property type="match status" value="1"/>
</dbReference>
<feature type="modified residue" description="4-aspartylphosphate" evidence="9">
    <location>
        <position position="755"/>
    </location>
</feature>
<feature type="domain" description="Histidine kinase" evidence="11">
    <location>
        <begin position="933"/>
        <end position="1030"/>
    </location>
</feature>
<protein>
    <recommendedName>
        <fullName evidence="2">histidine kinase</fullName>
        <ecNumber evidence="2">2.7.13.3</ecNumber>
    </recommendedName>
</protein>
<dbReference type="SUPFAM" id="SSF52172">
    <property type="entry name" value="CheY-like"/>
    <property type="match status" value="1"/>
</dbReference>
<dbReference type="GO" id="GO:0005524">
    <property type="term" value="F:ATP binding"/>
    <property type="evidence" value="ECO:0007669"/>
    <property type="project" value="UniProtKB-KW"/>
</dbReference>
<dbReference type="InterPro" id="IPR036097">
    <property type="entry name" value="HisK_dim/P_sf"/>
</dbReference>
<evidence type="ECO:0000256" key="4">
    <source>
        <dbReference type="ARBA" id="ARBA00022679"/>
    </source>
</evidence>
<dbReference type="SMART" id="SM00448">
    <property type="entry name" value="REC"/>
    <property type="match status" value="1"/>
</dbReference>
<dbReference type="Pfam" id="PF02518">
    <property type="entry name" value="HATPase_c"/>
    <property type="match status" value="2"/>
</dbReference>
<keyword evidence="7 13" id="KW-0067">ATP-binding</keyword>
<dbReference type="SMART" id="SM00387">
    <property type="entry name" value="HATPase_c"/>
    <property type="match status" value="2"/>
</dbReference>
<feature type="transmembrane region" description="Helical" evidence="10">
    <location>
        <begin position="338"/>
        <end position="357"/>
    </location>
</feature>
<evidence type="ECO:0000256" key="6">
    <source>
        <dbReference type="ARBA" id="ARBA00022777"/>
    </source>
</evidence>
<dbReference type="PROSITE" id="PS50110">
    <property type="entry name" value="RESPONSE_REGULATORY"/>
    <property type="match status" value="1"/>
</dbReference>
<dbReference type="Gene3D" id="3.40.50.2300">
    <property type="match status" value="1"/>
</dbReference>
<comment type="caution">
    <text evidence="13">The sequence shown here is derived from an EMBL/GenBank/DDBJ whole genome shotgun (WGS) entry which is preliminary data.</text>
</comment>
<dbReference type="SMART" id="SM00388">
    <property type="entry name" value="HisKA"/>
    <property type="match status" value="1"/>
</dbReference>
<dbReference type="Pfam" id="PF00072">
    <property type="entry name" value="Response_reg"/>
    <property type="match status" value="1"/>
</dbReference>
<feature type="domain" description="Response regulatory" evidence="12">
    <location>
        <begin position="706"/>
        <end position="822"/>
    </location>
</feature>
<evidence type="ECO:0000256" key="5">
    <source>
        <dbReference type="ARBA" id="ARBA00022741"/>
    </source>
</evidence>
<dbReference type="InterPro" id="IPR008979">
    <property type="entry name" value="Galactose-bd-like_sf"/>
</dbReference>
<keyword evidence="10" id="KW-1133">Transmembrane helix</keyword>
<dbReference type="CDD" id="cd16922">
    <property type="entry name" value="HATPase_EvgS-ArcB-TorS-like"/>
    <property type="match status" value="1"/>
</dbReference>
<organism evidence="13 14">
    <name type="scientific">Marinicrinis lubricantis</name>
    <dbReference type="NCBI Taxonomy" id="2086470"/>
    <lineage>
        <taxon>Bacteria</taxon>
        <taxon>Bacillati</taxon>
        <taxon>Bacillota</taxon>
        <taxon>Bacilli</taxon>
        <taxon>Bacillales</taxon>
        <taxon>Paenibacillaceae</taxon>
    </lineage>
</organism>
<feature type="transmembrane region" description="Helical" evidence="10">
    <location>
        <begin position="18"/>
        <end position="38"/>
    </location>
</feature>
<dbReference type="SUPFAM" id="SSF49785">
    <property type="entry name" value="Galactose-binding domain-like"/>
    <property type="match status" value="1"/>
</dbReference>
<dbReference type="PANTHER" id="PTHR43047:SF72">
    <property type="entry name" value="OSMOSENSING HISTIDINE PROTEIN KINASE SLN1"/>
    <property type="match status" value="1"/>
</dbReference>
<dbReference type="SUPFAM" id="SSF55874">
    <property type="entry name" value="ATPase domain of HSP90 chaperone/DNA topoisomerase II/histidine kinase"/>
    <property type="match status" value="2"/>
</dbReference>
<feature type="transmembrane region" description="Helical" evidence="10">
    <location>
        <begin position="218"/>
        <end position="239"/>
    </location>
</feature>
<dbReference type="SUPFAM" id="SSF47384">
    <property type="entry name" value="Homodimeric domain of signal transducing histidine kinase"/>
    <property type="match status" value="1"/>
</dbReference>
<evidence type="ECO:0000259" key="11">
    <source>
        <dbReference type="PROSITE" id="PS50109"/>
    </source>
</evidence>
<keyword evidence="10" id="KW-0812">Transmembrane</keyword>
<evidence type="ECO:0000256" key="8">
    <source>
        <dbReference type="ARBA" id="ARBA00023012"/>
    </source>
</evidence>
<keyword evidence="10" id="KW-0472">Membrane</keyword>
<keyword evidence="14" id="KW-1185">Reference proteome</keyword>
<keyword evidence="4" id="KW-0808">Transferase</keyword>
<dbReference type="InterPro" id="IPR003594">
    <property type="entry name" value="HATPase_dom"/>
</dbReference>
<dbReference type="PANTHER" id="PTHR43047">
    <property type="entry name" value="TWO-COMPONENT HISTIDINE PROTEIN KINASE"/>
    <property type="match status" value="1"/>
</dbReference>
<dbReference type="PRINTS" id="PR00344">
    <property type="entry name" value="BCTRLSENSOR"/>
</dbReference>
<dbReference type="Pfam" id="PF00512">
    <property type="entry name" value="HisKA"/>
    <property type="match status" value="1"/>
</dbReference>
<evidence type="ECO:0000256" key="7">
    <source>
        <dbReference type="ARBA" id="ARBA00022840"/>
    </source>
</evidence>
<proteinExistence type="predicted"/>
<evidence type="ECO:0000313" key="14">
    <source>
        <dbReference type="Proteomes" id="UP001596250"/>
    </source>
</evidence>
<keyword evidence="6" id="KW-0418">Kinase</keyword>
<dbReference type="Proteomes" id="UP001596250">
    <property type="component" value="Unassembled WGS sequence"/>
</dbReference>